<feature type="compositionally biased region" description="Low complexity" evidence="1">
    <location>
        <begin position="93"/>
        <end position="104"/>
    </location>
</feature>
<evidence type="ECO:0000256" key="1">
    <source>
        <dbReference type="SAM" id="MobiDB-lite"/>
    </source>
</evidence>
<dbReference type="Proteomes" id="UP000564677">
    <property type="component" value="Unassembled WGS sequence"/>
</dbReference>
<evidence type="ECO:0000313" key="2">
    <source>
        <dbReference type="EMBL" id="NIJ64129.1"/>
    </source>
</evidence>
<accession>A0A7X5UXI9</accession>
<proteinExistence type="predicted"/>
<dbReference type="EMBL" id="JAASQV010000001">
    <property type="protein sequence ID" value="NIJ64129.1"/>
    <property type="molecule type" value="Genomic_DNA"/>
</dbReference>
<feature type="region of interest" description="Disordered" evidence="1">
    <location>
        <begin position="1"/>
        <end position="115"/>
    </location>
</feature>
<gene>
    <name evidence="2" type="ORF">FHR20_001060</name>
</gene>
<protein>
    <submittedName>
        <fullName evidence="2">Uncharacterized protein</fullName>
    </submittedName>
</protein>
<keyword evidence="3" id="KW-1185">Reference proteome</keyword>
<name>A0A7X5UXI9_9SPHN</name>
<comment type="caution">
    <text evidence="2">The sequence shown here is derived from an EMBL/GenBank/DDBJ whole genome shotgun (WGS) entry which is preliminary data.</text>
</comment>
<sequence length="115" mass="11448">MAATRPVISTTAGRASTGAATCSARHQISAHPATRASPPSSSTRPSRPGSTSPSSATAPAASRNAIQRVASESRNQAVIPPPSATGSQSGNCARSASSQRSTASPVWRNSAAPPI</sequence>
<evidence type="ECO:0000313" key="3">
    <source>
        <dbReference type="Proteomes" id="UP000564677"/>
    </source>
</evidence>
<organism evidence="2 3">
    <name type="scientific">Sphingomonas leidyi</name>
    <dbReference type="NCBI Taxonomy" id="68569"/>
    <lineage>
        <taxon>Bacteria</taxon>
        <taxon>Pseudomonadati</taxon>
        <taxon>Pseudomonadota</taxon>
        <taxon>Alphaproteobacteria</taxon>
        <taxon>Sphingomonadales</taxon>
        <taxon>Sphingomonadaceae</taxon>
        <taxon>Sphingomonas</taxon>
    </lineage>
</organism>
<feature type="compositionally biased region" description="Low complexity" evidence="1">
    <location>
        <begin position="9"/>
        <end position="63"/>
    </location>
</feature>
<reference evidence="2 3" key="1">
    <citation type="submission" date="2020-03" db="EMBL/GenBank/DDBJ databases">
        <title>Genomic Encyclopedia of Type Strains, Phase IV (KMG-IV): sequencing the most valuable type-strain genomes for metagenomic binning, comparative biology and taxonomic classification.</title>
        <authorList>
            <person name="Goeker M."/>
        </authorList>
    </citation>
    <scope>NUCLEOTIDE SEQUENCE [LARGE SCALE GENOMIC DNA]</scope>
    <source>
        <strain evidence="2 3">DSM 4733</strain>
    </source>
</reference>
<dbReference type="AlphaFoldDB" id="A0A7X5UXI9"/>